<name>A0ABQ4E8B9_9ACTN</name>
<evidence type="ECO:0000313" key="1">
    <source>
        <dbReference type="EMBL" id="GIG90963.1"/>
    </source>
</evidence>
<keyword evidence="2" id="KW-1185">Reference proteome</keyword>
<dbReference type="Proteomes" id="UP000646749">
    <property type="component" value="Unassembled WGS sequence"/>
</dbReference>
<organism evidence="1 2">
    <name type="scientific">Plantactinospora endophytica</name>
    <dbReference type="NCBI Taxonomy" id="673535"/>
    <lineage>
        <taxon>Bacteria</taxon>
        <taxon>Bacillati</taxon>
        <taxon>Actinomycetota</taxon>
        <taxon>Actinomycetes</taxon>
        <taxon>Micromonosporales</taxon>
        <taxon>Micromonosporaceae</taxon>
        <taxon>Plantactinospora</taxon>
    </lineage>
</organism>
<evidence type="ECO:0008006" key="3">
    <source>
        <dbReference type="Google" id="ProtNLM"/>
    </source>
</evidence>
<gene>
    <name evidence="1" type="ORF">Pen02_58990</name>
</gene>
<accession>A0ABQ4E8B9</accession>
<dbReference type="SUPFAM" id="SSF51182">
    <property type="entry name" value="RmlC-like cupins"/>
    <property type="match status" value="1"/>
</dbReference>
<protein>
    <recommendedName>
        <fullName evidence="3">Cysteine dioxygenase</fullName>
    </recommendedName>
</protein>
<dbReference type="InterPro" id="IPR011051">
    <property type="entry name" value="RmlC_Cupin_sf"/>
</dbReference>
<dbReference type="EMBL" id="BONW01000032">
    <property type="protein sequence ID" value="GIG90963.1"/>
    <property type="molecule type" value="Genomic_DNA"/>
</dbReference>
<evidence type="ECO:0000313" key="2">
    <source>
        <dbReference type="Proteomes" id="UP000646749"/>
    </source>
</evidence>
<comment type="caution">
    <text evidence="1">The sequence shown here is derived from an EMBL/GenBank/DDBJ whole genome shotgun (WGS) entry which is preliminary data.</text>
</comment>
<reference evidence="1 2" key="1">
    <citation type="submission" date="2021-01" db="EMBL/GenBank/DDBJ databases">
        <title>Whole genome shotgun sequence of Plantactinospora endophytica NBRC 110450.</title>
        <authorList>
            <person name="Komaki H."/>
            <person name="Tamura T."/>
        </authorList>
    </citation>
    <scope>NUCLEOTIDE SEQUENCE [LARGE SCALE GENOMIC DNA]</scope>
    <source>
        <strain evidence="1 2">NBRC 110450</strain>
    </source>
</reference>
<proteinExistence type="predicted"/>
<dbReference type="RefSeq" id="WP_203869365.1">
    <property type="nucleotide sequence ID" value="NZ_BONW01000032.1"/>
</dbReference>
<sequence length="237" mass="26593">MSNTALLRETEDRLRCALVAGDGKSGDADESLLRELGTPAALSSFLAAMARDAQWAAQVSERSHKHALGFDKFILATFGDLGQLRMHVWWPGVDRRREHVHNHRYDFSSVLVAGDLRCHYFGLAETGERMVRLKELSRVEDGGWRFEKVGVETVTQLLDVRLAAGSCYSMPADLLHRIEAGRPTTVSLMLQRRLCRDWSTVLVGVTEQVPERLPLRRFSTADLHERVAALQGCLRGL</sequence>